<evidence type="ECO:0000313" key="2">
    <source>
        <dbReference type="Proteomes" id="UP000006558"/>
    </source>
</evidence>
<reference evidence="1 2" key="2">
    <citation type="journal article" date="2009" name="Proc. Natl. Acad. Sci. U.S.A.">
        <title>On the chimeric nature, thermophilic origin, and phylogenetic placement of the Thermotogales.</title>
        <authorList>
            <person name="Zhaxybayeva O."/>
            <person name="Swithers K.S."/>
            <person name="Lapierre P."/>
            <person name="Fournier G.P."/>
            <person name="Bickhart D.M."/>
            <person name="DeBoy R.T."/>
            <person name="Nelson K.E."/>
            <person name="Nesbo C.L."/>
            <person name="Doolittle W.F."/>
            <person name="Gogarten J.P."/>
            <person name="Noll K.M."/>
        </authorList>
    </citation>
    <scope>NUCLEOTIDE SEQUENCE [LARGE SCALE GENOMIC DNA]</scope>
    <source>
        <strain evidence="2">ATCC BAA-488 / DSM 13995 / JCM 10881 / RKU-1</strain>
    </source>
</reference>
<dbReference type="STRING" id="390874.Tpet_1450"/>
<evidence type="ECO:0008006" key="3">
    <source>
        <dbReference type="Google" id="ProtNLM"/>
    </source>
</evidence>
<dbReference type="Gene3D" id="3.10.420.10">
    <property type="entry name" value="SecB-like"/>
    <property type="match status" value="1"/>
</dbReference>
<sequence length="144" mass="16759">MMKQKNSIIPSRSFFRMLGYFIEEAKFQLKEVKGNFIDYQLELEPEFGKIVHQKDYFSRSIVLGVYIRGRQGNVQVHDMYVRIKGKFEANIEESSEDLFDKLCKYNGLMNLLIIVRSFVATTTAQMGIHPVLIPMIDLTKVEVN</sequence>
<dbReference type="KEGG" id="tpt:Tpet_1450"/>
<dbReference type="Proteomes" id="UP000006558">
    <property type="component" value="Chromosome"/>
</dbReference>
<organism evidence="1 2">
    <name type="scientific">Thermotoga petrophila (strain ATCC BAA-488 / DSM 13995 / JCM 10881 / RKU-1)</name>
    <dbReference type="NCBI Taxonomy" id="390874"/>
    <lineage>
        <taxon>Bacteria</taxon>
        <taxon>Thermotogati</taxon>
        <taxon>Thermotogota</taxon>
        <taxon>Thermotogae</taxon>
        <taxon>Thermotogales</taxon>
        <taxon>Thermotogaceae</taxon>
        <taxon>Thermotoga</taxon>
    </lineage>
</organism>
<dbReference type="SMR" id="A5IMP0"/>
<accession>A5IMP0</accession>
<dbReference type="EMBL" id="CP000702">
    <property type="protein sequence ID" value="ABQ47463.1"/>
    <property type="molecule type" value="Genomic_DNA"/>
</dbReference>
<evidence type="ECO:0000313" key="1">
    <source>
        <dbReference type="EMBL" id="ABQ47463.1"/>
    </source>
</evidence>
<proteinExistence type="predicted"/>
<dbReference type="HOGENOM" id="CLU_1958547_0_0_0"/>
<reference evidence="2" key="1">
    <citation type="submission" date="2007-05" db="EMBL/GenBank/DDBJ databases">
        <title>Complete sequence of Thermotoga petrophila RKU-1.</title>
        <authorList>
            <consortium name="US DOE Joint Genome Institute"/>
            <person name="Copeland A."/>
            <person name="Lucas S."/>
            <person name="Lapidus A."/>
            <person name="Barry K."/>
            <person name="Glavina del Rio T."/>
            <person name="Dalin E."/>
            <person name="Tice H."/>
            <person name="Pitluck S."/>
            <person name="Sims D."/>
            <person name="Brettin T."/>
            <person name="Bruce D."/>
            <person name="Detter J.C."/>
            <person name="Han C."/>
            <person name="Tapia R."/>
            <person name="Schmutz J."/>
            <person name="Larimer F."/>
            <person name="Land M."/>
            <person name="Hauser L."/>
            <person name="Kyrpides N."/>
            <person name="Mikhailova N."/>
            <person name="Nelson K."/>
            <person name="Gogarten J.P."/>
            <person name="Noll K."/>
            <person name="Richardson P."/>
        </authorList>
    </citation>
    <scope>NUCLEOTIDE SEQUENCE [LARGE SCALE GENOMIC DNA]</scope>
    <source>
        <strain evidence="2">ATCC BAA-488 / DSM 13995 / JCM 10881 / RKU-1</strain>
    </source>
</reference>
<gene>
    <name evidence="1" type="ordered locus">Tpet_1450</name>
</gene>
<name>A5IMP0_THEP1</name>
<dbReference type="AlphaFoldDB" id="A5IMP0"/>
<dbReference type="SUPFAM" id="SSF54611">
    <property type="entry name" value="SecB-like"/>
    <property type="match status" value="1"/>
</dbReference>
<protein>
    <recommendedName>
        <fullName evidence="3">Preprotein translocase subunit SecB</fullName>
    </recommendedName>
</protein>
<dbReference type="InterPro" id="IPR035958">
    <property type="entry name" value="SecB-like_sf"/>
</dbReference>